<keyword evidence="7 24" id="KW-0812">Transmembrane</keyword>
<evidence type="ECO:0000313" key="27">
    <source>
        <dbReference type="Ensembl" id="ENSSTUP00000046147.1"/>
    </source>
</evidence>
<dbReference type="Proteomes" id="UP000472277">
    <property type="component" value="Chromosome 15"/>
</dbReference>
<evidence type="ECO:0000256" key="20">
    <source>
        <dbReference type="ARBA" id="ARBA00051243"/>
    </source>
</evidence>
<dbReference type="FunFam" id="1.10.510.10:FF:000123">
    <property type="entry name" value="Tyrosine-protein kinase receptor Tie-1"/>
    <property type="match status" value="1"/>
</dbReference>
<proteinExistence type="predicted"/>
<evidence type="ECO:0000256" key="15">
    <source>
        <dbReference type="ARBA" id="ARBA00023137"/>
    </source>
</evidence>
<comment type="subcellular location">
    <subcellularLocation>
        <location evidence="1">Cell membrane</location>
        <topology evidence="1">Single-pass type I membrane protein</topology>
    </subcellularLocation>
</comment>
<evidence type="ECO:0000256" key="24">
    <source>
        <dbReference type="SAM" id="Phobius"/>
    </source>
</evidence>
<dbReference type="InterPro" id="IPR011009">
    <property type="entry name" value="Kinase-like_dom_sf"/>
</dbReference>
<feature type="disulfide bond" evidence="22">
    <location>
        <begin position="182"/>
        <end position="191"/>
    </location>
</feature>
<dbReference type="InterPro" id="IPR020635">
    <property type="entry name" value="Tyr_kinase_cat_dom"/>
</dbReference>
<dbReference type="CDD" id="cd00054">
    <property type="entry name" value="EGF_CA"/>
    <property type="match status" value="1"/>
</dbReference>
<comment type="subunit">
    <text evidence="21">Interacts with svep1.</text>
</comment>
<dbReference type="InterPro" id="IPR036116">
    <property type="entry name" value="FN3_sf"/>
</dbReference>
<keyword evidence="8" id="KW-0732">Signal</keyword>
<dbReference type="PROSITE" id="PS00109">
    <property type="entry name" value="PROTEIN_KINASE_TYR"/>
    <property type="match status" value="1"/>
</dbReference>
<evidence type="ECO:0000256" key="11">
    <source>
        <dbReference type="ARBA" id="ARBA00022777"/>
    </source>
</evidence>
<feature type="domain" description="EGF-like" evidence="26">
    <location>
        <begin position="156"/>
        <end position="192"/>
    </location>
</feature>
<dbReference type="GO" id="GO:0005886">
    <property type="term" value="C:plasma membrane"/>
    <property type="evidence" value="ECO:0007669"/>
    <property type="project" value="UniProtKB-SubCell"/>
</dbReference>
<sequence length="831" mass="92975">LGMGRDFPLTHPQSLPVSPDTAYHHASKIEWKTRSDIFGEFYCRARKSDKNQIYTYKMLNEAAFLPESLTITVSIGEDVNISFTRRKVFAEDAVIYKNGSFIHSVPKNEIPDILVYPVQGVKSSDAGLYTARSIAGAKSTSAITRLIVRKCKPGLWGPSCEHSCPVCSNGGVCHDETGECICPPGFKGHTCETVCGEGKFGRMCKEWCRDGYCRSMVFCQRDPYGCSCGTGWKGFNCSEACSPGFYGADCRLTCECGDKGHCDRFRGCVCVGRHGSRCEKQVCIILSVVRPCQHHFTRLRNNSDSMILFYYQVECVQSSDPGTVKTYQLPSNSTGLKLPDLKPRHKYECRVRIMTVSMGQHSQPVSAWTLSNELPPAPSSIRSCNITDTSAIITWSLVEGHSISKFIVQRFDPNVFIMHNPEKALSQVIGCAYATSETYSTSPSPPPGLAGLGSEGNMLFYAILGSAGMTCITILVAFCIVLQLKRATFQRRMVQAFQNIVREEPVVQFSSGSLNMPNKKHKNPEKSVAYPTLEWSDIKFQDVIGEGNFGQVLKARIKKDGLRMDAAIKRMKEYASKDDHRDFAGELEVLCKLGHHPNIINLLGACEHRGYLYLAIEFAPHGNLLDFLRKSRVLETDPAFAIANSTASTLTSQQLLHFAADVARGMDYLAQKQFIHRDLAARNILVGENFVAKIADFGLSRGQEVYVKKTMGRLPVRWMAIESLNYSVYTTNMYFVLTCVSGGTPYCGMTCAELYEKLPQSYRLEKPLNCDDEVYDLMRQCWREKPYERPSFQQILVSLNRMLEERKTYVNTTLYEKFTYAGIDCSAEEAG</sequence>
<evidence type="ECO:0000256" key="14">
    <source>
        <dbReference type="ARBA" id="ARBA00023136"/>
    </source>
</evidence>
<evidence type="ECO:0000256" key="12">
    <source>
        <dbReference type="ARBA" id="ARBA00022840"/>
    </source>
</evidence>
<reference evidence="27" key="2">
    <citation type="submission" date="2025-09" db="UniProtKB">
        <authorList>
            <consortium name="Ensembl"/>
        </authorList>
    </citation>
    <scope>IDENTIFICATION</scope>
</reference>
<evidence type="ECO:0000313" key="28">
    <source>
        <dbReference type="Proteomes" id="UP000472277"/>
    </source>
</evidence>
<name>A0A673ZH82_SALTR</name>
<dbReference type="GO" id="GO:0005524">
    <property type="term" value="F:ATP binding"/>
    <property type="evidence" value="ECO:0007669"/>
    <property type="project" value="UniProtKB-UniRule"/>
</dbReference>
<dbReference type="InterPro" id="IPR017441">
    <property type="entry name" value="Protein_kinase_ATP_BS"/>
</dbReference>
<evidence type="ECO:0000256" key="8">
    <source>
        <dbReference type="ARBA" id="ARBA00022729"/>
    </source>
</evidence>
<evidence type="ECO:0000259" key="25">
    <source>
        <dbReference type="PROSITE" id="PS50011"/>
    </source>
</evidence>
<dbReference type="GO" id="GO:0004714">
    <property type="term" value="F:transmembrane receptor protein tyrosine kinase activity"/>
    <property type="evidence" value="ECO:0007669"/>
    <property type="project" value="UniProtKB-EC"/>
</dbReference>
<organism evidence="27 28">
    <name type="scientific">Salmo trutta</name>
    <name type="common">Brown trout</name>
    <dbReference type="NCBI Taxonomy" id="8032"/>
    <lineage>
        <taxon>Eukaryota</taxon>
        <taxon>Metazoa</taxon>
        <taxon>Chordata</taxon>
        <taxon>Craniata</taxon>
        <taxon>Vertebrata</taxon>
        <taxon>Euteleostomi</taxon>
        <taxon>Actinopterygii</taxon>
        <taxon>Neopterygii</taxon>
        <taxon>Teleostei</taxon>
        <taxon>Protacanthopterygii</taxon>
        <taxon>Salmoniformes</taxon>
        <taxon>Salmonidae</taxon>
        <taxon>Salmoninae</taxon>
        <taxon>Salmo</taxon>
    </lineage>
</organism>
<evidence type="ECO:0000259" key="26">
    <source>
        <dbReference type="PROSITE" id="PS50026"/>
    </source>
</evidence>
<dbReference type="InterPro" id="IPR000719">
    <property type="entry name" value="Prot_kinase_dom"/>
</dbReference>
<keyword evidence="12 23" id="KW-0067">ATP-binding</keyword>
<accession>A0A673ZH82</accession>
<feature type="binding site" evidence="23">
    <location>
        <position position="569"/>
    </location>
    <ligand>
        <name>ATP</name>
        <dbReference type="ChEBI" id="CHEBI:30616"/>
    </ligand>
</feature>
<dbReference type="Gene3D" id="2.170.300.10">
    <property type="entry name" value="Tie2 ligand-binding domain superfamily"/>
    <property type="match status" value="1"/>
</dbReference>
<dbReference type="CDD" id="cd00063">
    <property type="entry name" value="FN3"/>
    <property type="match status" value="1"/>
</dbReference>
<dbReference type="Gene3D" id="1.10.510.10">
    <property type="entry name" value="Transferase(Phosphotransferase) domain 1"/>
    <property type="match status" value="1"/>
</dbReference>
<reference evidence="27" key="1">
    <citation type="submission" date="2025-08" db="UniProtKB">
        <authorList>
            <consortium name="Ensembl"/>
        </authorList>
    </citation>
    <scope>IDENTIFICATION</scope>
</reference>
<feature type="domain" description="Protein kinase" evidence="25">
    <location>
        <begin position="538"/>
        <end position="803"/>
    </location>
</feature>
<dbReference type="GO" id="GO:0010595">
    <property type="term" value="P:positive regulation of endothelial cell migration"/>
    <property type="evidence" value="ECO:0007669"/>
    <property type="project" value="TreeGrafter"/>
</dbReference>
<evidence type="ECO:0000256" key="1">
    <source>
        <dbReference type="ARBA" id="ARBA00004251"/>
    </source>
</evidence>
<evidence type="ECO:0000256" key="3">
    <source>
        <dbReference type="ARBA" id="ARBA00022475"/>
    </source>
</evidence>
<keyword evidence="19" id="KW-0393">Immunoglobulin domain</keyword>
<dbReference type="GO" id="GO:0045766">
    <property type="term" value="P:positive regulation of angiogenesis"/>
    <property type="evidence" value="ECO:0007669"/>
    <property type="project" value="TreeGrafter"/>
</dbReference>
<dbReference type="PROSITE" id="PS50026">
    <property type="entry name" value="EGF_3"/>
    <property type="match status" value="1"/>
</dbReference>
<dbReference type="GO" id="GO:0043410">
    <property type="term" value="P:positive regulation of MAPK cascade"/>
    <property type="evidence" value="ECO:0007669"/>
    <property type="project" value="TreeGrafter"/>
</dbReference>
<keyword evidence="5" id="KW-0597">Phosphoprotein</keyword>
<dbReference type="FunFam" id="2.170.300.10:FF:000003">
    <property type="entry name" value="tyrosine-protein kinase receptor Tie-1 isoform X1"/>
    <property type="match status" value="1"/>
</dbReference>
<dbReference type="InterPro" id="IPR050122">
    <property type="entry name" value="RTK"/>
</dbReference>
<evidence type="ECO:0000256" key="19">
    <source>
        <dbReference type="ARBA" id="ARBA00023319"/>
    </source>
</evidence>
<keyword evidence="13 24" id="KW-1133">Transmembrane helix</keyword>
<dbReference type="InterPro" id="IPR013783">
    <property type="entry name" value="Ig-like_fold"/>
</dbReference>
<evidence type="ECO:0000256" key="9">
    <source>
        <dbReference type="ARBA" id="ARBA00022737"/>
    </source>
</evidence>
<evidence type="ECO:0000256" key="13">
    <source>
        <dbReference type="ARBA" id="ARBA00022989"/>
    </source>
</evidence>
<feature type="transmembrane region" description="Helical" evidence="24">
    <location>
        <begin position="458"/>
        <end position="482"/>
    </location>
</feature>
<dbReference type="PANTHER" id="PTHR24416:SF125">
    <property type="entry name" value="ANGIOPOIETIN-1 RECEPTOR"/>
    <property type="match status" value="1"/>
</dbReference>
<keyword evidence="18" id="KW-0325">Glycoprotein</keyword>
<keyword evidence="11" id="KW-0418">Kinase</keyword>
<dbReference type="InterPro" id="IPR008266">
    <property type="entry name" value="Tyr_kinase_AS"/>
</dbReference>
<evidence type="ECO:0000256" key="10">
    <source>
        <dbReference type="ARBA" id="ARBA00022741"/>
    </source>
</evidence>
<dbReference type="Pfam" id="PF07714">
    <property type="entry name" value="PK_Tyr_Ser-Thr"/>
    <property type="match status" value="1"/>
</dbReference>
<dbReference type="PROSITE" id="PS00022">
    <property type="entry name" value="EGF_1"/>
    <property type="match status" value="1"/>
</dbReference>
<dbReference type="GO" id="GO:0043235">
    <property type="term" value="C:receptor complex"/>
    <property type="evidence" value="ECO:0007669"/>
    <property type="project" value="TreeGrafter"/>
</dbReference>
<evidence type="ECO:0000256" key="16">
    <source>
        <dbReference type="ARBA" id="ARBA00023157"/>
    </source>
</evidence>
<dbReference type="SMART" id="SM00219">
    <property type="entry name" value="TyrKc"/>
    <property type="match status" value="1"/>
</dbReference>
<comment type="catalytic activity">
    <reaction evidence="20">
        <text>L-tyrosyl-[protein] + ATP = O-phospho-L-tyrosyl-[protein] + ADP + H(+)</text>
        <dbReference type="Rhea" id="RHEA:10596"/>
        <dbReference type="Rhea" id="RHEA-COMP:10136"/>
        <dbReference type="Rhea" id="RHEA-COMP:20101"/>
        <dbReference type="ChEBI" id="CHEBI:15378"/>
        <dbReference type="ChEBI" id="CHEBI:30616"/>
        <dbReference type="ChEBI" id="CHEBI:46858"/>
        <dbReference type="ChEBI" id="CHEBI:61978"/>
        <dbReference type="ChEBI" id="CHEBI:456216"/>
        <dbReference type="EC" id="2.7.10.1"/>
    </reaction>
</comment>
<evidence type="ECO:0000256" key="5">
    <source>
        <dbReference type="ARBA" id="ARBA00022553"/>
    </source>
</evidence>
<dbReference type="Ensembl" id="ENSSTUT00000048149.1">
    <property type="protein sequence ID" value="ENSSTUP00000046147.1"/>
    <property type="gene ID" value="ENSSTUG00000018785.1"/>
</dbReference>
<dbReference type="InterPro" id="IPR000742">
    <property type="entry name" value="EGF"/>
</dbReference>
<comment type="caution">
    <text evidence="22">Lacks conserved residue(s) required for the propagation of feature annotation.</text>
</comment>
<dbReference type="PROSITE" id="PS50011">
    <property type="entry name" value="PROTEIN_KINASE_DOM"/>
    <property type="match status" value="1"/>
</dbReference>
<dbReference type="Gene3D" id="2.60.40.10">
    <property type="entry name" value="Immunoglobulins"/>
    <property type="match status" value="3"/>
</dbReference>
<protein>
    <recommendedName>
        <fullName evidence="2">receptor protein-tyrosine kinase</fullName>
        <ecNumber evidence="2">2.7.10.1</ecNumber>
    </recommendedName>
</protein>
<dbReference type="InterPro" id="IPR001245">
    <property type="entry name" value="Ser-Thr/Tyr_kinase_cat_dom"/>
</dbReference>
<dbReference type="PANTHER" id="PTHR24416">
    <property type="entry name" value="TYROSINE-PROTEIN KINASE RECEPTOR"/>
    <property type="match status" value="1"/>
</dbReference>
<evidence type="ECO:0000256" key="6">
    <source>
        <dbReference type="ARBA" id="ARBA00022679"/>
    </source>
</evidence>
<dbReference type="SUPFAM" id="SSF56112">
    <property type="entry name" value="Protein kinase-like (PK-like)"/>
    <property type="match status" value="1"/>
</dbReference>
<evidence type="ECO:0000256" key="18">
    <source>
        <dbReference type="ARBA" id="ARBA00023180"/>
    </source>
</evidence>
<dbReference type="GeneTree" id="ENSGT00940000158840"/>
<dbReference type="GO" id="GO:0001935">
    <property type="term" value="P:endothelial cell proliferation"/>
    <property type="evidence" value="ECO:0007669"/>
    <property type="project" value="TreeGrafter"/>
</dbReference>
<dbReference type="GO" id="GO:0051897">
    <property type="term" value="P:positive regulation of phosphatidylinositol 3-kinase/protein kinase B signal transduction"/>
    <property type="evidence" value="ECO:0007669"/>
    <property type="project" value="TreeGrafter"/>
</dbReference>
<evidence type="ECO:0000256" key="22">
    <source>
        <dbReference type="PROSITE-ProRule" id="PRU00076"/>
    </source>
</evidence>
<evidence type="ECO:0000256" key="4">
    <source>
        <dbReference type="ARBA" id="ARBA00022536"/>
    </source>
</evidence>
<keyword evidence="16 22" id="KW-1015">Disulfide bond</keyword>
<evidence type="ECO:0000256" key="7">
    <source>
        <dbReference type="ARBA" id="ARBA00022692"/>
    </source>
</evidence>
<dbReference type="AlphaFoldDB" id="A0A673ZH82"/>
<dbReference type="EC" id="2.7.10.1" evidence="2"/>
<dbReference type="PROSITE" id="PS00107">
    <property type="entry name" value="PROTEIN_KINASE_ATP"/>
    <property type="match status" value="1"/>
</dbReference>
<keyword evidence="10 23" id="KW-0547">Nucleotide-binding</keyword>
<dbReference type="PRINTS" id="PR00109">
    <property type="entry name" value="TYRKINASE"/>
</dbReference>
<keyword evidence="28" id="KW-1185">Reference proteome</keyword>
<keyword evidence="17" id="KW-0675">Receptor</keyword>
<keyword evidence="9" id="KW-0677">Repeat</keyword>
<evidence type="ECO:0000256" key="21">
    <source>
        <dbReference type="ARBA" id="ARBA00062347"/>
    </source>
</evidence>
<keyword evidence="3" id="KW-1003">Cell membrane</keyword>
<dbReference type="GO" id="GO:0007169">
    <property type="term" value="P:cell surface receptor protein tyrosine kinase signaling pathway"/>
    <property type="evidence" value="ECO:0007669"/>
    <property type="project" value="InterPro"/>
</dbReference>
<keyword evidence="14 24" id="KW-0472">Membrane</keyword>
<dbReference type="SUPFAM" id="SSF49265">
    <property type="entry name" value="Fibronectin type III"/>
    <property type="match status" value="1"/>
</dbReference>
<evidence type="ECO:0000256" key="17">
    <source>
        <dbReference type="ARBA" id="ARBA00023170"/>
    </source>
</evidence>
<dbReference type="InterPro" id="IPR003961">
    <property type="entry name" value="FN3_dom"/>
</dbReference>
<dbReference type="Pfam" id="PF10430">
    <property type="entry name" value="Ig_Tie2_1"/>
    <property type="match status" value="1"/>
</dbReference>
<keyword evidence="6" id="KW-0808">Transferase</keyword>
<dbReference type="InterPro" id="IPR018941">
    <property type="entry name" value="Tyr_kin_Tie2_Ig-like_dom-1_N"/>
</dbReference>
<gene>
    <name evidence="27" type="primary">tek</name>
</gene>
<keyword evidence="4 22" id="KW-0245">EGF-like domain</keyword>
<dbReference type="GO" id="GO:0001525">
    <property type="term" value="P:angiogenesis"/>
    <property type="evidence" value="ECO:0007669"/>
    <property type="project" value="TreeGrafter"/>
</dbReference>
<dbReference type="SMART" id="SM00181">
    <property type="entry name" value="EGF"/>
    <property type="match status" value="2"/>
</dbReference>
<dbReference type="Gene3D" id="3.30.200.20">
    <property type="entry name" value="Phosphorylase Kinase, domain 1"/>
    <property type="match status" value="1"/>
</dbReference>
<evidence type="ECO:0000256" key="2">
    <source>
        <dbReference type="ARBA" id="ARBA00011902"/>
    </source>
</evidence>
<evidence type="ECO:0000256" key="23">
    <source>
        <dbReference type="PROSITE-ProRule" id="PRU10141"/>
    </source>
</evidence>
<dbReference type="FunFam" id="3.30.200.20:FF:000113">
    <property type="entry name" value="Putative tyrosine-protein kinase receptor Tie-1"/>
    <property type="match status" value="1"/>
</dbReference>
<keyword evidence="15" id="KW-0829">Tyrosine-protein kinase</keyword>